<comment type="caution">
    <text evidence="1">The sequence shown here is derived from an EMBL/GenBank/DDBJ whole genome shotgun (WGS) entry which is preliminary data.</text>
</comment>
<name>A0AAD9PJX9_9APIC</name>
<gene>
    <name evidence="1" type="ORF">BdWA1_002549</name>
</gene>
<dbReference type="KEGG" id="bdw:94336846"/>
<evidence type="ECO:0000313" key="2">
    <source>
        <dbReference type="Proteomes" id="UP001214638"/>
    </source>
</evidence>
<reference evidence="1" key="1">
    <citation type="journal article" date="2023" name="Nat. Microbiol.">
        <title>Babesia duncani multi-omics identifies virulence factors and drug targets.</title>
        <authorList>
            <person name="Singh P."/>
            <person name="Lonardi S."/>
            <person name="Liang Q."/>
            <person name="Vydyam P."/>
            <person name="Khabirova E."/>
            <person name="Fang T."/>
            <person name="Gihaz S."/>
            <person name="Thekkiniath J."/>
            <person name="Munshi M."/>
            <person name="Abel S."/>
            <person name="Ciampossin L."/>
            <person name="Batugedara G."/>
            <person name="Gupta M."/>
            <person name="Lu X.M."/>
            <person name="Lenz T."/>
            <person name="Chakravarty S."/>
            <person name="Cornillot E."/>
            <person name="Hu Y."/>
            <person name="Ma W."/>
            <person name="Gonzalez L.M."/>
            <person name="Sanchez S."/>
            <person name="Estrada K."/>
            <person name="Sanchez-Flores A."/>
            <person name="Montero E."/>
            <person name="Harb O.S."/>
            <person name="Le Roch K.G."/>
            <person name="Mamoun C.B."/>
        </authorList>
    </citation>
    <scope>NUCLEOTIDE SEQUENCE</scope>
    <source>
        <strain evidence="1">WA1</strain>
    </source>
</reference>
<evidence type="ECO:0000313" key="1">
    <source>
        <dbReference type="EMBL" id="KAK2195951.1"/>
    </source>
</evidence>
<dbReference type="EMBL" id="JALLKP010000003">
    <property type="protein sequence ID" value="KAK2195951.1"/>
    <property type="molecule type" value="Genomic_DNA"/>
</dbReference>
<protein>
    <submittedName>
        <fullName evidence="1">Uncharacterized protein</fullName>
    </submittedName>
</protein>
<keyword evidence="2" id="KW-1185">Reference proteome</keyword>
<dbReference type="GeneID" id="94336846"/>
<accession>A0AAD9PJX9</accession>
<dbReference type="RefSeq" id="XP_067802793.1">
    <property type="nucleotide sequence ID" value="XM_067947571.1"/>
</dbReference>
<sequence length="510" mass="59540">MYSENIAVGILKDKKSNFIENHQQYKLSKPTVSAKSSATMPSYSYVGYQIEPSRPIFAFSKYTTLGTLSYNNNAWKNNAFLRPIHNPLYTGNIKGLYNKLASSRKVIDIKSRRLDKYVKLYMKSFKHMRIVTFVSTNISWFNIVSDANNIIWESDTYHVYTLTYIVMENTNIEYLMIDTINILTIHIYKYYIKKGETWEEDDFINHYMMRLQYFKKNRIIIATKSQTYIYDTSDNMYRLCYANIIMDKTGHIVEEIYYQYTRLWKLNPDYPKIFKKIIRYTRDLMDYCIEVHLIGKHGDEIYVFNVAGKTWTAKIILHSTSRMNGDCNLSVQALTVSSSGTSKNDQSSILDRSSIYKDVNFNQDESNEPELPFKEYNNNGSKLSLKSKDDISVTLESSKDNNEFLSHFVNIIDDLIHISINLTNVNITVVSITQNILKHFTNTRCYNLEAEELYDIMTKQNNIAMFEEIIKTLNLVGTQLGCFLDYIERRNTVDPTLHKVDGSSKNNRIV</sequence>
<dbReference type="AlphaFoldDB" id="A0AAD9PJX9"/>
<proteinExistence type="predicted"/>
<dbReference type="Proteomes" id="UP001214638">
    <property type="component" value="Unassembled WGS sequence"/>
</dbReference>
<organism evidence="1 2">
    <name type="scientific">Babesia duncani</name>
    <dbReference type="NCBI Taxonomy" id="323732"/>
    <lineage>
        <taxon>Eukaryota</taxon>
        <taxon>Sar</taxon>
        <taxon>Alveolata</taxon>
        <taxon>Apicomplexa</taxon>
        <taxon>Aconoidasida</taxon>
        <taxon>Piroplasmida</taxon>
        <taxon>Babesiidae</taxon>
        <taxon>Babesia</taxon>
    </lineage>
</organism>